<reference evidence="1 2" key="1">
    <citation type="submission" date="2020-04" db="EMBL/GenBank/DDBJ databases">
        <title>Ramlibacter sp. G-1-2-2 isolated from soil.</title>
        <authorList>
            <person name="Dahal R.H."/>
        </authorList>
    </citation>
    <scope>NUCLEOTIDE SEQUENCE [LARGE SCALE GENOMIC DNA]</scope>
    <source>
        <strain evidence="1 2">G-1-2-2</strain>
    </source>
</reference>
<evidence type="ECO:0000313" key="1">
    <source>
        <dbReference type="EMBL" id="NML46683.1"/>
    </source>
</evidence>
<dbReference type="EMBL" id="JABBFX010000002">
    <property type="protein sequence ID" value="NML46683.1"/>
    <property type="molecule type" value="Genomic_DNA"/>
</dbReference>
<organism evidence="1 2">
    <name type="scientific">Ramlibacter agri</name>
    <dbReference type="NCBI Taxonomy" id="2728837"/>
    <lineage>
        <taxon>Bacteria</taxon>
        <taxon>Pseudomonadati</taxon>
        <taxon>Pseudomonadota</taxon>
        <taxon>Betaproteobacteria</taxon>
        <taxon>Burkholderiales</taxon>
        <taxon>Comamonadaceae</taxon>
        <taxon>Ramlibacter</taxon>
    </lineage>
</organism>
<comment type="caution">
    <text evidence="1">The sequence shown here is derived from an EMBL/GenBank/DDBJ whole genome shotgun (WGS) entry which is preliminary data.</text>
</comment>
<gene>
    <name evidence="1" type="ORF">HHL11_23260</name>
</gene>
<accession>A0A848HDS0</accession>
<name>A0A848HDS0_9BURK</name>
<dbReference type="AlphaFoldDB" id="A0A848HDS0"/>
<keyword evidence="2" id="KW-1185">Reference proteome</keyword>
<dbReference type="RefSeq" id="WP_169420934.1">
    <property type="nucleotide sequence ID" value="NZ_JABBFX010000002.1"/>
</dbReference>
<protein>
    <submittedName>
        <fullName evidence="1">Uncharacterized protein</fullName>
    </submittedName>
</protein>
<proteinExistence type="predicted"/>
<evidence type="ECO:0000313" key="2">
    <source>
        <dbReference type="Proteomes" id="UP000541185"/>
    </source>
</evidence>
<dbReference type="Proteomes" id="UP000541185">
    <property type="component" value="Unassembled WGS sequence"/>
</dbReference>
<sequence>MIPSWLTRSGNTLTFQPPATLLPTDGPYGLEFQLEANVPDVKDPSSTQHLVRKLTVRHAVVPTGLYAMTPASETVTATASLDAHPAGTIIPQLVAQVPGTFSRRGTRTDSYPAAAAGNPLLANWLAFYAFNGGVSEHVLNYCDPFTRACLPAGTYNGALLMRFTANDGRTADFEFPVSLTLTP</sequence>